<dbReference type="InterPro" id="IPR036890">
    <property type="entry name" value="HATPase_C_sf"/>
</dbReference>
<dbReference type="Gene3D" id="3.30.565.10">
    <property type="entry name" value="Histidine kinase-like ATPase, C-terminal domain"/>
    <property type="match status" value="1"/>
</dbReference>
<dbReference type="AlphaFoldDB" id="A0A8B3E3E0"/>
<dbReference type="Proteomes" id="UP000253437">
    <property type="component" value="Unassembled WGS sequence"/>
</dbReference>
<comment type="caution">
    <text evidence="1">The sequence shown here is derived from an EMBL/GenBank/DDBJ whole genome shotgun (WGS) entry which is preliminary data.</text>
</comment>
<protein>
    <submittedName>
        <fullName evidence="1">ATP-binding protein</fullName>
    </submittedName>
</protein>
<evidence type="ECO:0000313" key="2">
    <source>
        <dbReference type="Proteomes" id="UP000253437"/>
    </source>
</evidence>
<accession>A0A8B3E3E0</accession>
<dbReference type="GO" id="GO:0005524">
    <property type="term" value="F:ATP binding"/>
    <property type="evidence" value="ECO:0007669"/>
    <property type="project" value="UniProtKB-KW"/>
</dbReference>
<gene>
    <name evidence="1" type="ORF">DS957_028195</name>
</gene>
<keyword evidence="1" id="KW-0067">ATP-binding</keyword>
<proteinExistence type="predicted"/>
<evidence type="ECO:0000313" key="1">
    <source>
        <dbReference type="EMBL" id="RIV99280.1"/>
    </source>
</evidence>
<sequence>MDDAIKFRSDFIKNTHEHTNRLIHNLVTLNAHNMQEVYSIIPQEVLADKRNKQWKKVITEHVQEDLSEAALSLVRIAKNSLKMKTEISVYDSLRNGRVSLEQKNHHIHRVLMNLFYVFFPDFTDKDVLVNVERTTLQSVFDYETVTVALYYILDNIVKYIKPNSELTVSIDKEQFSSKITITFDMLSIKVDESELEKIFEEGVSGHHATRCGKAGQGIGMGRARELLKINNMDIHFEPVKDTELNQLHYCYQRNLVKVIL</sequence>
<dbReference type="SUPFAM" id="SSF55874">
    <property type="entry name" value="ATPase domain of HSP90 chaperone/DNA topoisomerase II/histidine kinase"/>
    <property type="match status" value="1"/>
</dbReference>
<organism evidence="1 2">
    <name type="scientific">Vibrio harveyi</name>
    <name type="common">Beneckea harveyi</name>
    <dbReference type="NCBI Taxonomy" id="669"/>
    <lineage>
        <taxon>Bacteria</taxon>
        <taxon>Pseudomonadati</taxon>
        <taxon>Pseudomonadota</taxon>
        <taxon>Gammaproteobacteria</taxon>
        <taxon>Vibrionales</taxon>
        <taxon>Vibrionaceae</taxon>
        <taxon>Vibrio</taxon>
    </lineage>
</organism>
<reference evidence="1 2" key="1">
    <citation type="submission" date="2018-08" db="EMBL/GenBank/DDBJ databases">
        <title>Vibrio harveyi strains pathogenic to white snook Centropomus viridis Lockington (1877) and potential probiotic bacteria.</title>
        <authorList>
            <person name="Soto-Rodriguez S."/>
            <person name="Gomez-Gil B."/>
            <person name="Lozano-Olvera R."/>
        </authorList>
    </citation>
    <scope>NUCLEOTIDE SEQUENCE [LARGE SCALE GENOMIC DNA]</scope>
    <source>
        <strain evidence="1 2">CAIM 1508</strain>
    </source>
</reference>
<keyword evidence="1" id="KW-0547">Nucleotide-binding</keyword>
<name>A0A8B3E3E0_VIBHA</name>
<dbReference type="EMBL" id="QOUW02000258">
    <property type="protein sequence ID" value="RIV99280.1"/>
    <property type="molecule type" value="Genomic_DNA"/>
</dbReference>